<dbReference type="RefSeq" id="WP_092238065.1">
    <property type="nucleotide sequence ID" value="NZ_FNLL01000018.1"/>
</dbReference>
<feature type="domain" description="GGDEF" evidence="3">
    <location>
        <begin position="208"/>
        <end position="352"/>
    </location>
</feature>
<dbReference type="NCBIfam" id="TIGR00254">
    <property type="entry name" value="GGDEF"/>
    <property type="match status" value="1"/>
</dbReference>
<dbReference type="Proteomes" id="UP000199608">
    <property type="component" value="Unassembled WGS sequence"/>
</dbReference>
<protein>
    <recommendedName>
        <fullName evidence="1">diguanylate cyclase</fullName>
        <ecNumber evidence="1">2.7.7.65</ecNumber>
    </recommendedName>
</protein>
<evidence type="ECO:0000313" key="4">
    <source>
        <dbReference type="EMBL" id="SDU61832.1"/>
    </source>
</evidence>
<evidence type="ECO:0000313" key="5">
    <source>
        <dbReference type="Proteomes" id="UP000199608"/>
    </source>
</evidence>
<dbReference type="Gene3D" id="3.30.70.270">
    <property type="match status" value="1"/>
</dbReference>
<dbReference type="InterPro" id="IPR000160">
    <property type="entry name" value="GGDEF_dom"/>
</dbReference>
<dbReference type="InterPro" id="IPR050469">
    <property type="entry name" value="Diguanylate_Cyclase"/>
</dbReference>
<dbReference type="PANTHER" id="PTHR45138:SF9">
    <property type="entry name" value="DIGUANYLATE CYCLASE DGCM-RELATED"/>
    <property type="match status" value="1"/>
</dbReference>
<dbReference type="CDD" id="cd01949">
    <property type="entry name" value="GGDEF"/>
    <property type="match status" value="1"/>
</dbReference>
<dbReference type="GO" id="GO:0043709">
    <property type="term" value="P:cell adhesion involved in single-species biofilm formation"/>
    <property type="evidence" value="ECO:0007669"/>
    <property type="project" value="TreeGrafter"/>
</dbReference>
<comment type="catalytic activity">
    <reaction evidence="2">
        <text>2 GTP = 3',3'-c-di-GMP + 2 diphosphate</text>
        <dbReference type="Rhea" id="RHEA:24898"/>
        <dbReference type="ChEBI" id="CHEBI:33019"/>
        <dbReference type="ChEBI" id="CHEBI:37565"/>
        <dbReference type="ChEBI" id="CHEBI:58805"/>
        <dbReference type="EC" id="2.7.7.65"/>
    </reaction>
</comment>
<name>A0A1H2JZU2_9BACT</name>
<dbReference type="PANTHER" id="PTHR45138">
    <property type="entry name" value="REGULATORY COMPONENTS OF SENSORY TRANSDUCTION SYSTEM"/>
    <property type="match status" value="1"/>
</dbReference>
<gene>
    <name evidence="4" type="ORF">SAMN04487931_1189</name>
</gene>
<organism evidence="4 5">
    <name type="scientific">Desulfobacula phenolica</name>
    <dbReference type="NCBI Taxonomy" id="90732"/>
    <lineage>
        <taxon>Bacteria</taxon>
        <taxon>Pseudomonadati</taxon>
        <taxon>Thermodesulfobacteriota</taxon>
        <taxon>Desulfobacteria</taxon>
        <taxon>Desulfobacterales</taxon>
        <taxon>Desulfobacteraceae</taxon>
        <taxon>Desulfobacula</taxon>
    </lineage>
</organism>
<dbReference type="SUPFAM" id="SSF55073">
    <property type="entry name" value="Nucleotide cyclase"/>
    <property type="match status" value="1"/>
</dbReference>
<dbReference type="PROSITE" id="PS50887">
    <property type="entry name" value="GGDEF"/>
    <property type="match status" value="1"/>
</dbReference>
<proteinExistence type="predicted"/>
<dbReference type="InterPro" id="IPR029787">
    <property type="entry name" value="Nucleotide_cyclase"/>
</dbReference>
<evidence type="ECO:0000259" key="3">
    <source>
        <dbReference type="PROSITE" id="PS50887"/>
    </source>
</evidence>
<dbReference type="FunFam" id="3.30.70.270:FF:000001">
    <property type="entry name" value="Diguanylate cyclase domain protein"/>
    <property type="match status" value="1"/>
</dbReference>
<dbReference type="Pfam" id="PF00990">
    <property type="entry name" value="GGDEF"/>
    <property type="match status" value="1"/>
</dbReference>
<dbReference type="InterPro" id="IPR043128">
    <property type="entry name" value="Rev_trsase/Diguanyl_cyclase"/>
</dbReference>
<dbReference type="GO" id="GO:0005886">
    <property type="term" value="C:plasma membrane"/>
    <property type="evidence" value="ECO:0007669"/>
    <property type="project" value="TreeGrafter"/>
</dbReference>
<dbReference type="EMBL" id="FNLL01000018">
    <property type="protein sequence ID" value="SDU61832.1"/>
    <property type="molecule type" value="Genomic_DNA"/>
</dbReference>
<sequence>MKKYKSDAKTVLNRLGKLSGFLTDLDANANKNDGFEFPLEIIRQTMMFDVSVLYKVSNVIENRLILEIVKILDPDGLRPDLEEGRKLRLFLDDPDMIHINEVKAFLNKRVSHINVAGVGCDIIGYVHFPESCGGAYLVGGDFCGNESSVKDYEVACVEIMCNLLSAILLKIQFKYQAEYDNLTGLFNSAKIKQKVEIILKRFERKSASIACIAMGDIDFFKKINDTYGHIQGDLVLKKVGDLLSNSMRGVFDVAGRYGGEEFLLIFDEADEKKTFQIIERLRKIISDTKFEKMDRTGKILNNEYLNITMSFGISQLSKDSGIKIVTDWISRADIALYESKQNGRNKTSVYRDI</sequence>
<evidence type="ECO:0000256" key="2">
    <source>
        <dbReference type="ARBA" id="ARBA00034247"/>
    </source>
</evidence>
<reference evidence="5" key="1">
    <citation type="submission" date="2016-10" db="EMBL/GenBank/DDBJ databases">
        <authorList>
            <person name="Varghese N."/>
            <person name="Submissions S."/>
        </authorList>
    </citation>
    <scope>NUCLEOTIDE SEQUENCE [LARGE SCALE GENOMIC DNA]</scope>
    <source>
        <strain evidence="5">DSM 3384</strain>
    </source>
</reference>
<dbReference type="AlphaFoldDB" id="A0A1H2JZU2"/>
<accession>A0A1H2JZU2</accession>
<evidence type="ECO:0000256" key="1">
    <source>
        <dbReference type="ARBA" id="ARBA00012528"/>
    </source>
</evidence>
<keyword evidence="5" id="KW-1185">Reference proteome</keyword>
<dbReference type="GO" id="GO:0052621">
    <property type="term" value="F:diguanylate cyclase activity"/>
    <property type="evidence" value="ECO:0007669"/>
    <property type="project" value="UniProtKB-EC"/>
</dbReference>
<dbReference type="GO" id="GO:1902201">
    <property type="term" value="P:negative regulation of bacterial-type flagellum-dependent cell motility"/>
    <property type="evidence" value="ECO:0007669"/>
    <property type="project" value="TreeGrafter"/>
</dbReference>
<dbReference type="EC" id="2.7.7.65" evidence="1"/>
<dbReference type="SMART" id="SM00267">
    <property type="entry name" value="GGDEF"/>
    <property type="match status" value="1"/>
</dbReference>